<comment type="caution">
    <text evidence="2">The sequence shown here is derived from an EMBL/GenBank/DDBJ whole genome shotgun (WGS) entry which is preliminary data.</text>
</comment>
<name>A0A1G2QI05_9BACT</name>
<dbReference type="EMBL" id="MHTK01000002">
    <property type="protein sequence ID" value="OHA60097.1"/>
    <property type="molecule type" value="Genomic_DNA"/>
</dbReference>
<accession>A0A1G2QI05</accession>
<dbReference type="AlphaFoldDB" id="A0A1G2QI05"/>
<keyword evidence="1" id="KW-1133">Transmembrane helix</keyword>
<dbReference type="STRING" id="1802439.A2589_00230"/>
<reference evidence="2 3" key="1">
    <citation type="journal article" date="2016" name="Nat. Commun.">
        <title>Thousands of microbial genomes shed light on interconnected biogeochemical processes in an aquifer system.</title>
        <authorList>
            <person name="Anantharaman K."/>
            <person name="Brown C.T."/>
            <person name="Hug L.A."/>
            <person name="Sharon I."/>
            <person name="Castelle C.J."/>
            <person name="Probst A.J."/>
            <person name="Thomas B.C."/>
            <person name="Singh A."/>
            <person name="Wilkins M.J."/>
            <person name="Karaoz U."/>
            <person name="Brodie E.L."/>
            <person name="Williams K.H."/>
            <person name="Hubbard S.S."/>
            <person name="Banfield J.F."/>
        </authorList>
    </citation>
    <scope>NUCLEOTIDE SEQUENCE [LARGE SCALE GENOMIC DNA]</scope>
</reference>
<evidence type="ECO:0000313" key="2">
    <source>
        <dbReference type="EMBL" id="OHA60097.1"/>
    </source>
</evidence>
<organism evidence="2 3">
    <name type="scientific">Candidatus Vogelbacteria bacterium RIFOXYD1_FULL_46_19</name>
    <dbReference type="NCBI Taxonomy" id="1802439"/>
    <lineage>
        <taxon>Bacteria</taxon>
        <taxon>Candidatus Vogeliibacteriota</taxon>
    </lineage>
</organism>
<dbReference type="Proteomes" id="UP000177838">
    <property type="component" value="Unassembled WGS sequence"/>
</dbReference>
<evidence type="ECO:0008006" key="4">
    <source>
        <dbReference type="Google" id="ProtNLM"/>
    </source>
</evidence>
<gene>
    <name evidence="2" type="ORF">A2589_00230</name>
</gene>
<evidence type="ECO:0000313" key="3">
    <source>
        <dbReference type="Proteomes" id="UP000177838"/>
    </source>
</evidence>
<sequence length="164" mass="18642">MEEQNSSPEKSTSGPATEWLDYEYIHYEKSSNWFWIVGLAGLLGIILSIVFKNFLLAIILLIGTLTVMLYGARVPELVHFSITNRGIKAKDDLYPFKALKSFSIKDDDYPFKLVIESDRLFMPHIIIPLGDAEPEEIRAILAKFLPEEPYEESLIDILADSLGF</sequence>
<protein>
    <recommendedName>
        <fullName evidence="4">DUF5673 domain-containing protein</fullName>
    </recommendedName>
</protein>
<keyword evidence="1" id="KW-0472">Membrane</keyword>
<feature type="transmembrane region" description="Helical" evidence="1">
    <location>
        <begin position="33"/>
        <end position="50"/>
    </location>
</feature>
<feature type="transmembrane region" description="Helical" evidence="1">
    <location>
        <begin position="55"/>
        <end position="72"/>
    </location>
</feature>
<proteinExistence type="predicted"/>
<keyword evidence="1" id="KW-0812">Transmembrane</keyword>
<evidence type="ECO:0000256" key="1">
    <source>
        <dbReference type="SAM" id="Phobius"/>
    </source>
</evidence>